<dbReference type="InterPro" id="IPR002669">
    <property type="entry name" value="UreD"/>
</dbReference>
<evidence type="ECO:0000256" key="3">
    <source>
        <dbReference type="HAMAP-Rule" id="MF_01384"/>
    </source>
</evidence>
<proteinExistence type="inferred from homology"/>
<keyword evidence="5" id="KW-1185">Reference proteome</keyword>
<dbReference type="PANTHER" id="PTHR33643:SF1">
    <property type="entry name" value="UREASE ACCESSORY PROTEIN D"/>
    <property type="match status" value="1"/>
</dbReference>
<evidence type="ECO:0000256" key="2">
    <source>
        <dbReference type="ARBA" id="ARBA00023186"/>
    </source>
</evidence>
<dbReference type="AlphaFoldDB" id="A0A839EFS1"/>
<comment type="subunit">
    <text evidence="3">UreD, UreF and UreG form a complex that acts as a GTP-hydrolysis-dependent molecular chaperone, activating the urease apoprotein by helping to assemble the nickel containing metallocenter of UreC. The UreE protein probably delivers the nickel.</text>
</comment>
<comment type="caution">
    <text evidence="4">The sequence shown here is derived from an EMBL/GenBank/DDBJ whole genome shotgun (WGS) entry which is preliminary data.</text>
</comment>
<dbReference type="EMBL" id="JACGXN010000001">
    <property type="protein sequence ID" value="MBA8877135.1"/>
    <property type="molecule type" value="Genomic_DNA"/>
</dbReference>
<evidence type="ECO:0000256" key="1">
    <source>
        <dbReference type="ARBA" id="ARBA00007177"/>
    </source>
</evidence>
<dbReference type="Proteomes" id="UP000549052">
    <property type="component" value="Unassembled WGS sequence"/>
</dbReference>
<sequence length="278" mass="30819">MMNVRPTLDLTPATKPQRAYGHARLTVKAVKGRTRIATLYQEGCAKIRLPVTDNASLEAVIINTSGGLTGGDEMRWQFDAGDDCHTQIATQACERIYKASSSVAQVETTLSVGENASLAWLPQETILFERSALKRTLTAHLGATSRALIVEPVVFGRKAMGEDVQNCTFRDRWRIYRQDKLVHAEDFTIGPETAVMLARPALLGGMRTMATILLLDHDAERYLERARKIIGEKGGASFWSGKLLARLVDEDAYSLRKRLIPLIELLNQKAGVPKVWSI</sequence>
<organism evidence="4 5">
    <name type="scientific">Phyllobacterium myrsinacearum</name>
    <dbReference type="NCBI Taxonomy" id="28101"/>
    <lineage>
        <taxon>Bacteria</taxon>
        <taxon>Pseudomonadati</taxon>
        <taxon>Pseudomonadota</taxon>
        <taxon>Alphaproteobacteria</taxon>
        <taxon>Hyphomicrobiales</taxon>
        <taxon>Phyllobacteriaceae</taxon>
        <taxon>Phyllobacterium</taxon>
    </lineage>
</organism>
<dbReference type="Pfam" id="PF01774">
    <property type="entry name" value="UreD"/>
    <property type="match status" value="1"/>
</dbReference>
<name>A0A839EFS1_9HYPH</name>
<reference evidence="4 5" key="1">
    <citation type="submission" date="2020-07" db="EMBL/GenBank/DDBJ databases">
        <title>Genomic Encyclopedia of Type Strains, Phase IV (KMG-V): Genome sequencing to study the core and pangenomes of soil and plant-associated prokaryotes.</title>
        <authorList>
            <person name="Whitman W."/>
        </authorList>
    </citation>
    <scope>NUCLEOTIDE SEQUENCE [LARGE SCALE GENOMIC DNA]</scope>
    <source>
        <strain evidence="4 5">AN3</strain>
    </source>
</reference>
<keyword evidence="3" id="KW-0963">Cytoplasm</keyword>
<dbReference type="HAMAP" id="MF_01384">
    <property type="entry name" value="UreD"/>
    <property type="match status" value="1"/>
</dbReference>
<comment type="subcellular location">
    <subcellularLocation>
        <location evidence="3">Cytoplasm</location>
    </subcellularLocation>
</comment>
<accession>A0A839EFS1</accession>
<dbReference type="RefSeq" id="WP_246711616.1">
    <property type="nucleotide sequence ID" value="NZ_JACGXN010000001.1"/>
</dbReference>
<protein>
    <recommendedName>
        <fullName evidence="3">Urease accessory protein UreD</fullName>
    </recommendedName>
</protein>
<evidence type="ECO:0000313" key="4">
    <source>
        <dbReference type="EMBL" id="MBA8877135.1"/>
    </source>
</evidence>
<evidence type="ECO:0000313" key="5">
    <source>
        <dbReference type="Proteomes" id="UP000549052"/>
    </source>
</evidence>
<comment type="similarity">
    <text evidence="1 3">Belongs to the UreD family.</text>
</comment>
<dbReference type="GO" id="GO:0016151">
    <property type="term" value="F:nickel cation binding"/>
    <property type="evidence" value="ECO:0007669"/>
    <property type="project" value="UniProtKB-UniRule"/>
</dbReference>
<gene>
    <name evidence="3" type="primary">ureD</name>
    <name evidence="4" type="ORF">FHW16_000817</name>
</gene>
<dbReference type="PANTHER" id="PTHR33643">
    <property type="entry name" value="UREASE ACCESSORY PROTEIN D"/>
    <property type="match status" value="1"/>
</dbReference>
<dbReference type="GO" id="GO:0005737">
    <property type="term" value="C:cytoplasm"/>
    <property type="evidence" value="ECO:0007669"/>
    <property type="project" value="UniProtKB-SubCell"/>
</dbReference>
<keyword evidence="3" id="KW-0996">Nickel insertion</keyword>
<keyword evidence="2 3" id="KW-0143">Chaperone</keyword>
<comment type="function">
    <text evidence="3">Required for maturation of urease via the functional incorporation of the urease nickel metallocenter.</text>
</comment>